<keyword evidence="14" id="KW-0808">Transferase</keyword>
<dbReference type="InterPro" id="IPR013749">
    <property type="entry name" value="PM/HMP-P_kinase-1"/>
</dbReference>
<dbReference type="EC" id="2.7.4.7" evidence="6"/>
<evidence type="ECO:0000256" key="5">
    <source>
        <dbReference type="ARBA" id="ARBA00012135"/>
    </source>
</evidence>
<evidence type="ECO:0000313" key="14">
    <source>
        <dbReference type="EMBL" id="USS92213.1"/>
    </source>
</evidence>
<comment type="pathway">
    <text evidence="9">Cofactor biosynthesis; thiamine diphosphate biosynthesis; 4-amino-2-methyl-5-diphosphomethylpyrimidine from 5-amino-1-(5-phospho-D-ribosyl)imidazole: step 2/3.</text>
</comment>
<evidence type="ECO:0000256" key="12">
    <source>
        <dbReference type="SAM" id="MobiDB-lite"/>
    </source>
</evidence>
<keyword evidence="15" id="KW-1185">Reference proteome</keyword>
<dbReference type="SUPFAM" id="SSF53613">
    <property type="entry name" value="Ribokinase-like"/>
    <property type="match status" value="1"/>
</dbReference>
<keyword evidence="14" id="KW-0418">Kinase</keyword>
<dbReference type="Proteomes" id="UP001056093">
    <property type="component" value="Chromosome"/>
</dbReference>
<comment type="catalytic activity">
    <reaction evidence="2">
        <text>4-amino-2-methyl-5-(phosphooxymethyl)pyrimidine + ATP = 4-amino-2-methyl-5-(diphosphooxymethyl)pyrimidine + ADP</text>
        <dbReference type="Rhea" id="RHEA:19893"/>
        <dbReference type="ChEBI" id="CHEBI:30616"/>
        <dbReference type="ChEBI" id="CHEBI:57841"/>
        <dbReference type="ChEBI" id="CHEBI:58354"/>
        <dbReference type="ChEBI" id="CHEBI:456216"/>
        <dbReference type="EC" id="2.7.4.7"/>
    </reaction>
</comment>
<feature type="region of interest" description="Disordered" evidence="12">
    <location>
        <begin position="259"/>
        <end position="279"/>
    </location>
</feature>
<dbReference type="InterPro" id="IPR004399">
    <property type="entry name" value="HMP/HMP-P_kinase_dom"/>
</dbReference>
<dbReference type="GO" id="GO:0008972">
    <property type="term" value="F:phosphomethylpyrimidine kinase activity"/>
    <property type="evidence" value="ECO:0007669"/>
    <property type="project" value="UniProtKB-EC"/>
</dbReference>
<feature type="domain" description="Pyridoxamine kinase/Phosphomethylpyrimidine kinase" evidence="13">
    <location>
        <begin position="17"/>
        <end position="262"/>
    </location>
</feature>
<evidence type="ECO:0000256" key="3">
    <source>
        <dbReference type="ARBA" id="ARBA00004769"/>
    </source>
</evidence>
<name>A0ABY5C211_9LACO</name>
<dbReference type="EC" id="2.7.1.49" evidence="5"/>
<evidence type="ECO:0000256" key="2">
    <source>
        <dbReference type="ARBA" id="ARBA00000565"/>
    </source>
</evidence>
<dbReference type="Pfam" id="PF08543">
    <property type="entry name" value="Phos_pyr_kin"/>
    <property type="match status" value="1"/>
</dbReference>
<evidence type="ECO:0000256" key="11">
    <source>
        <dbReference type="ARBA" id="ARBA00043176"/>
    </source>
</evidence>
<comment type="pathway">
    <text evidence="3">Cofactor biosynthesis; thiamine diphosphate biosynthesis; 4-amino-2-methyl-5-diphosphomethylpyrimidine from 5-amino-1-(5-phospho-D-ribosyl)imidazole: step 3/3.</text>
</comment>
<dbReference type="PANTHER" id="PTHR20858:SF17">
    <property type="entry name" value="HYDROXYMETHYLPYRIMIDINE_PHOSPHOMETHYLPYRIMIDINE KINASE THI20-RELATED"/>
    <property type="match status" value="1"/>
</dbReference>
<evidence type="ECO:0000256" key="8">
    <source>
        <dbReference type="ARBA" id="ARBA00022977"/>
    </source>
</evidence>
<evidence type="ECO:0000256" key="6">
    <source>
        <dbReference type="ARBA" id="ARBA00012963"/>
    </source>
</evidence>
<evidence type="ECO:0000256" key="7">
    <source>
        <dbReference type="ARBA" id="ARBA00019161"/>
    </source>
</evidence>
<dbReference type="RefSeq" id="WP_252774007.1">
    <property type="nucleotide sequence ID" value="NZ_CP097122.1"/>
</dbReference>
<dbReference type="InterPro" id="IPR029056">
    <property type="entry name" value="Ribokinase-like"/>
</dbReference>
<protein>
    <recommendedName>
        <fullName evidence="7">Hydroxymethylpyrimidine/phosphomethylpyrimidine kinase</fullName>
        <ecNumber evidence="5">2.7.1.49</ecNumber>
        <ecNumber evidence="6">2.7.4.7</ecNumber>
    </recommendedName>
    <alternativeName>
        <fullName evidence="10">Hydroxymethylpyrimidine kinase</fullName>
    </alternativeName>
    <alternativeName>
        <fullName evidence="11">Hydroxymethylpyrimidine phosphate kinase</fullName>
    </alternativeName>
</protein>
<keyword evidence="8" id="KW-0784">Thiamine biosynthesis</keyword>
<evidence type="ECO:0000256" key="1">
    <source>
        <dbReference type="ARBA" id="ARBA00000151"/>
    </source>
</evidence>
<comment type="similarity">
    <text evidence="4">Belongs to the ThiD family.</text>
</comment>
<dbReference type="CDD" id="cd01169">
    <property type="entry name" value="HMPP_kinase"/>
    <property type="match status" value="1"/>
</dbReference>
<sequence length="279" mass="29383">MIDANQYPTGLTIAGSDSGGGAGMQADIKTMQACKTYSAVVVAGLTAQNTLGVQGAYPTDLAVIDQQFASVMADFDVRAAKTGALFDEARVLQVAKNIRHYQQKNLVVDPVMVAKGGASLLDSAGIAALKNHLLPLATLLTPNLPEAELLADMKISTRDDMVTAGQKIQALGVPNVIVKGGHGEGAVIYDYVLLENEVGFWLEGQKVETSSKHGTGDTLSAAITSFLAQGDSLRKAIEKGHRYMNAIIGQPLVIGHGHGPLNHGQWSDPADEGGKDYEF</sequence>
<evidence type="ECO:0000256" key="9">
    <source>
        <dbReference type="ARBA" id="ARBA00037917"/>
    </source>
</evidence>
<gene>
    <name evidence="14" type="primary">thiD</name>
    <name evidence="14" type="ORF">M3M36_00950</name>
</gene>
<dbReference type="EMBL" id="CP097122">
    <property type="protein sequence ID" value="USS92213.1"/>
    <property type="molecule type" value="Genomic_DNA"/>
</dbReference>
<accession>A0ABY5C211</accession>
<comment type="catalytic activity">
    <reaction evidence="1">
        <text>4-amino-5-hydroxymethyl-2-methylpyrimidine + ATP = 4-amino-2-methyl-5-(phosphooxymethyl)pyrimidine + ADP + H(+)</text>
        <dbReference type="Rhea" id="RHEA:23096"/>
        <dbReference type="ChEBI" id="CHEBI:15378"/>
        <dbReference type="ChEBI" id="CHEBI:16892"/>
        <dbReference type="ChEBI" id="CHEBI:30616"/>
        <dbReference type="ChEBI" id="CHEBI:58354"/>
        <dbReference type="ChEBI" id="CHEBI:456216"/>
        <dbReference type="EC" id="2.7.1.49"/>
    </reaction>
</comment>
<dbReference type="Gene3D" id="3.40.1190.20">
    <property type="match status" value="1"/>
</dbReference>
<proteinExistence type="inferred from homology"/>
<dbReference type="PANTHER" id="PTHR20858">
    <property type="entry name" value="PHOSPHOMETHYLPYRIMIDINE KINASE"/>
    <property type="match status" value="1"/>
</dbReference>
<dbReference type="NCBIfam" id="TIGR00097">
    <property type="entry name" value="HMP-P_kinase"/>
    <property type="match status" value="1"/>
</dbReference>
<evidence type="ECO:0000256" key="4">
    <source>
        <dbReference type="ARBA" id="ARBA00009879"/>
    </source>
</evidence>
<reference evidence="14" key="1">
    <citation type="submission" date="2022-05" db="EMBL/GenBank/DDBJ databases">
        <authorList>
            <person name="Oliphant S.A."/>
            <person name="Watson-Haigh N.S."/>
            <person name="Sumby K.M."/>
            <person name="Gardner J.M."/>
            <person name="Jiranek V."/>
        </authorList>
    </citation>
    <scope>NUCLEOTIDE SEQUENCE</scope>
    <source>
        <strain evidence="14">KI3_B9</strain>
    </source>
</reference>
<evidence type="ECO:0000313" key="15">
    <source>
        <dbReference type="Proteomes" id="UP001056093"/>
    </source>
</evidence>
<evidence type="ECO:0000259" key="13">
    <source>
        <dbReference type="Pfam" id="PF08543"/>
    </source>
</evidence>
<organism evidence="14 15">
    <name type="scientific">Fructobacillus americanaquae</name>
    <dbReference type="NCBI Taxonomy" id="2940302"/>
    <lineage>
        <taxon>Bacteria</taxon>
        <taxon>Bacillati</taxon>
        <taxon>Bacillota</taxon>
        <taxon>Bacilli</taxon>
        <taxon>Lactobacillales</taxon>
        <taxon>Lactobacillaceae</taxon>
        <taxon>Fructobacillus</taxon>
    </lineage>
</organism>
<evidence type="ECO:0000256" key="10">
    <source>
        <dbReference type="ARBA" id="ARBA00042102"/>
    </source>
</evidence>
<dbReference type="GO" id="GO:0008902">
    <property type="term" value="F:hydroxymethylpyrimidine kinase activity"/>
    <property type="evidence" value="ECO:0007669"/>
    <property type="project" value="UniProtKB-EC"/>
</dbReference>